<dbReference type="OrthoDB" id="6773164at2759"/>
<evidence type="ECO:0000313" key="1">
    <source>
        <dbReference type="EMBL" id="GBN46669.1"/>
    </source>
</evidence>
<dbReference type="PANTHER" id="PTHR46409">
    <property type="entry name" value="HTH PSQ-TYPE DOMAIN-CONTAINING PROTEIN"/>
    <property type="match status" value="1"/>
</dbReference>
<dbReference type="AlphaFoldDB" id="A0A4Y2P6N1"/>
<dbReference type="EMBL" id="BGPR01010533">
    <property type="protein sequence ID" value="GBN46669.1"/>
    <property type="molecule type" value="Genomic_DNA"/>
</dbReference>
<accession>A0A4Y2P6N1</accession>
<evidence type="ECO:0000313" key="2">
    <source>
        <dbReference type="Proteomes" id="UP000499080"/>
    </source>
</evidence>
<dbReference type="Proteomes" id="UP000499080">
    <property type="component" value="Unassembled WGS sequence"/>
</dbReference>
<proteinExistence type="predicted"/>
<sequence length="163" mass="18589">MPLVAFNSIECQLRGTVPTNLTCDQKYILDICTAISSGVRSSVLVKRQPGTLNLARWLTTANRILRLYISTSDPSNELITLLVFILRVYGPSWFRIKVHHSIKHDARHLWHFISLSRYLPRKYRDIIEPIISRNAYFAAPENTLLAMLTASDAILEPLQLGEL</sequence>
<keyword evidence="2" id="KW-1185">Reference proteome</keyword>
<reference evidence="1 2" key="1">
    <citation type="journal article" date="2019" name="Sci. Rep.">
        <title>Orb-weaving spider Araneus ventricosus genome elucidates the spidroin gene catalogue.</title>
        <authorList>
            <person name="Kono N."/>
            <person name="Nakamura H."/>
            <person name="Ohtoshi R."/>
            <person name="Moran D.A.P."/>
            <person name="Shinohara A."/>
            <person name="Yoshida Y."/>
            <person name="Fujiwara M."/>
            <person name="Mori M."/>
            <person name="Tomita M."/>
            <person name="Arakawa K."/>
        </authorList>
    </citation>
    <scope>NUCLEOTIDE SEQUENCE [LARGE SCALE GENOMIC DNA]</scope>
</reference>
<organism evidence="1 2">
    <name type="scientific">Araneus ventricosus</name>
    <name type="common">Orbweaver spider</name>
    <name type="synonym">Epeira ventricosa</name>
    <dbReference type="NCBI Taxonomy" id="182803"/>
    <lineage>
        <taxon>Eukaryota</taxon>
        <taxon>Metazoa</taxon>
        <taxon>Ecdysozoa</taxon>
        <taxon>Arthropoda</taxon>
        <taxon>Chelicerata</taxon>
        <taxon>Arachnida</taxon>
        <taxon>Araneae</taxon>
        <taxon>Araneomorphae</taxon>
        <taxon>Entelegynae</taxon>
        <taxon>Araneoidea</taxon>
        <taxon>Araneidae</taxon>
        <taxon>Araneus</taxon>
    </lineage>
</organism>
<name>A0A4Y2P6N1_ARAVE</name>
<dbReference type="PANTHER" id="PTHR46409:SF1">
    <property type="entry name" value="HTH PSQ-TYPE DOMAIN-CONTAINING PROTEIN"/>
    <property type="match status" value="1"/>
</dbReference>
<protein>
    <submittedName>
        <fullName evidence="1">Uncharacterized protein</fullName>
    </submittedName>
</protein>
<comment type="caution">
    <text evidence="1">The sequence shown here is derived from an EMBL/GenBank/DDBJ whole genome shotgun (WGS) entry which is preliminary data.</text>
</comment>
<gene>
    <name evidence="1" type="ORF">AVEN_1951_1</name>
</gene>